<evidence type="ECO:0000313" key="2">
    <source>
        <dbReference type="Proteomes" id="UP000785679"/>
    </source>
</evidence>
<dbReference type="Proteomes" id="UP000785679">
    <property type="component" value="Unassembled WGS sequence"/>
</dbReference>
<reference evidence="1" key="1">
    <citation type="submission" date="2019-06" db="EMBL/GenBank/DDBJ databases">
        <authorList>
            <person name="Zheng W."/>
        </authorList>
    </citation>
    <scope>NUCLEOTIDE SEQUENCE</scope>
    <source>
        <strain evidence="1">QDHG01</strain>
    </source>
</reference>
<proteinExistence type="predicted"/>
<organism evidence="1 2">
    <name type="scientific">Halteria grandinella</name>
    <dbReference type="NCBI Taxonomy" id="5974"/>
    <lineage>
        <taxon>Eukaryota</taxon>
        <taxon>Sar</taxon>
        <taxon>Alveolata</taxon>
        <taxon>Ciliophora</taxon>
        <taxon>Intramacronucleata</taxon>
        <taxon>Spirotrichea</taxon>
        <taxon>Stichotrichia</taxon>
        <taxon>Sporadotrichida</taxon>
        <taxon>Halteriidae</taxon>
        <taxon>Halteria</taxon>
    </lineage>
</organism>
<dbReference type="EMBL" id="RRYP01005106">
    <property type="protein sequence ID" value="TNV82314.1"/>
    <property type="molecule type" value="Genomic_DNA"/>
</dbReference>
<keyword evidence="2" id="KW-1185">Reference proteome</keyword>
<comment type="caution">
    <text evidence="1">The sequence shown here is derived from an EMBL/GenBank/DDBJ whole genome shotgun (WGS) entry which is preliminary data.</text>
</comment>
<gene>
    <name evidence="1" type="ORF">FGO68_gene15079</name>
</gene>
<accession>A0A8J8NY44</accession>
<dbReference type="AlphaFoldDB" id="A0A8J8NY44"/>
<name>A0A8J8NY44_HALGN</name>
<protein>
    <submittedName>
        <fullName evidence="1">Uncharacterized protein</fullName>
    </submittedName>
</protein>
<evidence type="ECO:0000313" key="1">
    <source>
        <dbReference type="EMBL" id="TNV82314.1"/>
    </source>
</evidence>
<sequence length="662" mass="74831">MYRLSSPQIIIIKYQDNIQTIFTLQISFMSIIEDLTQLQGNAGNFSVQFQQTRDQAKISPYQEFSIIRKIAKEVGLDAQLAQQQSKHNQNNHQFTEKKVGHHMAQATTNQDHFKIQFSSKNSPSLITQNAFLRQQMAWSEINRPAMRPPLQNLKHEIPDVATKQKCKCAQIGSFCQTCAIIVQADLEGKQQLAKVNADQGGAAEGYGRLGESALEAEFALNEQNPDTREKELRIRSNEKENLNDKQNVLLFSDFVSSNYLNAMQTNPQTDEHQPKYANQRCSAFGLVFADSMSDINFESLCRSDSSSQSLEDLQCAPNQIDNQFPDRMSMDTPQAYKQMKGKIVQHEVEAVRDVGASQFKTLKAEELKGEAPKTSKVVSRFFIIDDIDEGDEEEGNDLQIKNNKLTPNMSAVGQDSLSLQAKQTAVFPQLNLLNSIVSDNKEQTGEPQSCIASNQQASKNSWSNQHQFQYQIPNTTFDPSQLISFGMQGATIQACRQECPVQEKHFLHSSMKFEQHLENVMFRPIPSNEECKQSLINIKRGADQCSFAQPESLSGETENQEDFDEHASISFCPSNIKANWNLASSLHVKKREFAHKYEGLSHGKEERTIYNIKINKVIASQEQKQSEKLQKEITQETVRTKNLPSFPEGARPWSTKLCTSCC</sequence>